<evidence type="ECO:0000313" key="13">
    <source>
        <dbReference type="Proteomes" id="UP000220527"/>
    </source>
</evidence>
<keyword evidence="7 10" id="KW-0028">Amino-acid biosynthesis</keyword>
<dbReference type="RefSeq" id="WP_097642628.1">
    <property type="nucleotide sequence ID" value="NZ_NQWI01000008.1"/>
</dbReference>
<dbReference type="InterPro" id="IPR000573">
    <property type="entry name" value="AconitaseA/IPMdHydase_ssu_swvl"/>
</dbReference>
<dbReference type="SUPFAM" id="SSF52016">
    <property type="entry name" value="LeuD/IlvD-like"/>
    <property type="match status" value="1"/>
</dbReference>
<gene>
    <name evidence="10 12" type="primary">leuD</name>
    <name evidence="12" type="ORF">CJ255_03040</name>
</gene>
<accession>A0A2A6RNK7</accession>
<dbReference type="OrthoDB" id="9777465at2"/>
<evidence type="ECO:0000256" key="9">
    <source>
        <dbReference type="ARBA" id="ARBA00023304"/>
    </source>
</evidence>
<name>A0A2A6RNK7_9CHLR</name>
<protein>
    <recommendedName>
        <fullName evidence="10">3-isopropylmalate dehydratase small subunit</fullName>
        <ecNumber evidence="10">4.2.1.33</ecNumber>
    </recommendedName>
    <alternativeName>
        <fullName evidence="10">Alpha-IPM isomerase</fullName>
        <shortName evidence="10">IPMI</shortName>
    </alternativeName>
    <alternativeName>
        <fullName evidence="10">Isopropylmalate isomerase</fullName>
    </alternativeName>
</protein>
<comment type="subunit">
    <text evidence="5 10">Heterodimer of LeuC and LeuD.</text>
</comment>
<sequence>MEPITTINGKAVALPIENIDTDQVIPASYLKVTDKAGLAEGLFQAWRYLPDGSLNPDFALNRPEALGATILVAGRNFGCGSSREHAPWALQGYGFRAVVAPAFADIFRNNALKIGLLPVTIDEESYHELLSHIEEDPATMIEIDLPNQRLIMPGGRAVPFPIDGFARHCLVHGVDQLGFLQQQEDAIAAFESQHAVAVNTLQPN</sequence>
<evidence type="ECO:0000313" key="12">
    <source>
        <dbReference type="EMBL" id="PDW04505.1"/>
    </source>
</evidence>
<comment type="caution">
    <text evidence="12">The sequence shown here is derived from an EMBL/GenBank/DDBJ whole genome shotgun (WGS) entry which is preliminary data.</text>
</comment>
<keyword evidence="8 10" id="KW-0456">Lyase</keyword>
<dbReference type="Pfam" id="PF00694">
    <property type="entry name" value="Aconitase_C"/>
    <property type="match status" value="1"/>
</dbReference>
<dbReference type="GO" id="GO:0003861">
    <property type="term" value="F:3-isopropylmalate dehydratase activity"/>
    <property type="evidence" value="ECO:0007669"/>
    <property type="project" value="UniProtKB-UniRule"/>
</dbReference>
<dbReference type="GO" id="GO:0009316">
    <property type="term" value="C:3-isopropylmalate dehydratase complex"/>
    <property type="evidence" value="ECO:0007669"/>
    <property type="project" value="InterPro"/>
</dbReference>
<evidence type="ECO:0000256" key="5">
    <source>
        <dbReference type="ARBA" id="ARBA00011271"/>
    </source>
</evidence>
<dbReference type="NCBIfam" id="NF002458">
    <property type="entry name" value="PRK01641.1"/>
    <property type="match status" value="1"/>
</dbReference>
<dbReference type="InterPro" id="IPR015928">
    <property type="entry name" value="Aconitase/3IPM_dehydase_swvl"/>
</dbReference>
<dbReference type="Proteomes" id="UP000220527">
    <property type="component" value="Unassembled WGS sequence"/>
</dbReference>
<reference evidence="13" key="1">
    <citation type="submission" date="2017-08" db="EMBL/GenBank/DDBJ databases">
        <authorList>
            <person name="Grouzdev D.S."/>
            <person name="Gaisin V.A."/>
            <person name="Rysina M.S."/>
            <person name="Gorlenko V.M."/>
        </authorList>
    </citation>
    <scope>NUCLEOTIDE SEQUENCE [LARGE SCALE GENOMIC DNA]</scope>
    <source>
        <strain evidence="13">Kir15-3F</strain>
    </source>
</reference>
<dbReference type="PANTHER" id="PTHR43345">
    <property type="entry name" value="3-ISOPROPYLMALATE DEHYDRATASE SMALL SUBUNIT 2-RELATED-RELATED"/>
    <property type="match status" value="1"/>
</dbReference>
<evidence type="ECO:0000256" key="3">
    <source>
        <dbReference type="ARBA" id="ARBA00004729"/>
    </source>
</evidence>
<evidence type="ECO:0000256" key="1">
    <source>
        <dbReference type="ARBA" id="ARBA00000491"/>
    </source>
</evidence>
<comment type="pathway">
    <text evidence="3 10">Amino-acid biosynthesis; L-leucine biosynthesis; L-leucine from 3-methyl-2-oxobutanoate: step 2/4.</text>
</comment>
<proteinExistence type="inferred from homology"/>
<keyword evidence="6 10" id="KW-0432">Leucine biosynthesis</keyword>
<keyword evidence="9 10" id="KW-0100">Branched-chain amino acid biosynthesis</keyword>
<keyword evidence="13" id="KW-1185">Reference proteome</keyword>
<comment type="similarity">
    <text evidence="4 10">Belongs to the LeuD family. LeuD type 1 subfamily.</text>
</comment>
<comment type="catalytic activity">
    <reaction evidence="1 10">
        <text>(2R,3S)-3-isopropylmalate = (2S)-2-isopropylmalate</text>
        <dbReference type="Rhea" id="RHEA:32287"/>
        <dbReference type="ChEBI" id="CHEBI:1178"/>
        <dbReference type="ChEBI" id="CHEBI:35121"/>
        <dbReference type="EC" id="4.2.1.33"/>
    </reaction>
</comment>
<dbReference type="PANTHER" id="PTHR43345:SF5">
    <property type="entry name" value="3-ISOPROPYLMALATE DEHYDRATASE SMALL SUBUNIT"/>
    <property type="match status" value="1"/>
</dbReference>
<evidence type="ECO:0000256" key="4">
    <source>
        <dbReference type="ARBA" id="ARBA00009845"/>
    </source>
</evidence>
<dbReference type="InterPro" id="IPR033940">
    <property type="entry name" value="IPMI_Swivel"/>
</dbReference>
<evidence type="ECO:0000259" key="11">
    <source>
        <dbReference type="Pfam" id="PF00694"/>
    </source>
</evidence>
<dbReference type="EMBL" id="NQWI01000008">
    <property type="protein sequence ID" value="PDW04505.1"/>
    <property type="molecule type" value="Genomic_DNA"/>
</dbReference>
<comment type="function">
    <text evidence="2 10">Catalyzes the isomerization between 2-isopropylmalate and 3-isopropylmalate, via the formation of 2-isopropylmaleate.</text>
</comment>
<dbReference type="CDD" id="cd01577">
    <property type="entry name" value="IPMI_Swivel"/>
    <property type="match status" value="1"/>
</dbReference>
<dbReference type="GO" id="GO:0009098">
    <property type="term" value="P:L-leucine biosynthetic process"/>
    <property type="evidence" value="ECO:0007669"/>
    <property type="project" value="UniProtKB-UniRule"/>
</dbReference>
<dbReference type="HAMAP" id="MF_01031">
    <property type="entry name" value="LeuD_type1"/>
    <property type="match status" value="1"/>
</dbReference>
<dbReference type="NCBIfam" id="TIGR00171">
    <property type="entry name" value="leuD"/>
    <property type="match status" value="1"/>
</dbReference>
<dbReference type="Gene3D" id="3.20.19.10">
    <property type="entry name" value="Aconitase, domain 4"/>
    <property type="match status" value="1"/>
</dbReference>
<evidence type="ECO:0000256" key="8">
    <source>
        <dbReference type="ARBA" id="ARBA00023239"/>
    </source>
</evidence>
<dbReference type="EC" id="4.2.1.33" evidence="10"/>
<evidence type="ECO:0000256" key="2">
    <source>
        <dbReference type="ARBA" id="ARBA00002695"/>
    </source>
</evidence>
<evidence type="ECO:0000256" key="7">
    <source>
        <dbReference type="ARBA" id="ARBA00022605"/>
    </source>
</evidence>
<evidence type="ECO:0000256" key="10">
    <source>
        <dbReference type="HAMAP-Rule" id="MF_01031"/>
    </source>
</evidence>
<organism evidence="12 13">
    <name type="scientific">Candidatus Viridilinea mediisalina</name>
    <dbReference type="NCBI Taxonomy" id="2024553"/>
    <lineage>
        <taxon>Bacteria</taxon>
        <taxon>Bacillati</taxon>
        <taxon>Chloroflexota</taxon>
        <taxon>Chloroflexia</taxon>
        <taxon>Chloroflexales</taxon>
        <taxon>Chloroflexineae</taxon>
        <taxon>Oscillochloridaceae</taxon>
        <taxon>Candidatus Viridilinea</taxon>
    </lineage>
</organism>
<feature type="domain" description="Aconitase A/isopropylmalate dehydratase small subunit swivel" evidence="11">
    <location>
        <begin position="1"/>
        <end position="123"/>
    </location>
</feature>
<dbReference type="AlphaFoldDB" id="A0A2A6RNK7"/>
<dbReference type="FunFam" id="3.20.19.10:FF:000003">
    <property type="entry name" value="3-isopropylmalate dehydratase small subunit"/>
    <property type="match status" value="1"/>
</dbReference>
<evidence type="ECO:0000256" key="6">
    <source>
        <dbReference type="ARBA" id="ARBA00022430"/>
    </source>
</evidence>
<dbReference type="InterPro" id="IPR050075">
    <property type="entry name" value="LeuD"/>
</dbReference>
<dbReference type="InterPro" id="IPR004431">
    <property type="entry name" value="3-IsopropMal_deHydase_ssu"/>
</dbReference>
<dbReference type="UniPathway" id="UPA00048">
    <property type="reaction ID" value="UER00071"/>
</dbReference>